<dbReference type="InterPro" id="IPR027417">
    <property type="entry name" value="P-loop_NTPase"/>
</dbReference>
<keyword evidence="4" id="KW-0677">Repeat</keyword>
<feature type="region of interest" description="Disordered" evidence="8">
    <location>
        <begin position="347"/>
        <end position="382"/>
    </location>
</feature>
<dbReference type="GO" id="GO:0042254">
    <property type="term" value="P:ribosome biogenesis"/>
    <property type="evidence" value="ECO:0007669"/>
    <property type="project" value="UniProtKB-KW"/>
</dbReference>
<evidence type="ECO:0000256" key="7">
    <source>
        <dbReference type="ARBA" id="ARBA00032345"/>
    </source>
</evidence>
<dbReference type="Gene3D" id="3.40.50.300">
    <property type="entry name" value="P-loop containing nucleotide triphosphate hydrolases"/>
    <property type="match status" value="2"/>
</dbReference>
<dbReference type="PANTHER" id="PTHR43834:SF6">
    <property type="entry name" value="GTPASE DER"/>
    <property type="match status" value="1"/>
</dbReference>
<dbReference type="Pfam" id="PF14714">
    <property type="entry name" value="KH_dom-like"/>
    <property type="match status" value="1"/>
</dbReference>
<comment type="caution">
    <text evidence="11">The sequence shown here is derived from an EMBL/GenBank/DDBJ whole genome shotgun (WGS) entry which is preliminary data.</text>
</comment>
<feature type="compositionally biased region" description="Acidic residues" evidence="8">
    <location>
        <begin position="364"/>
        <end position="379"/>
    </location>
</feature>
<dbReference type="CDD" id="cd01895">
    <property type="entry name" value="EngA2"/>
    <property type="match status" value="1"/>
</dbReference>
<dbReference type="GO" id="GO:0005525">
    <property type="term" value="F:GTP binding"/>
    <property type="evidence" value="ECO:0007669"/>
    <property type="project" value="UniProtKB-KW"/>
</dbReference>
<evidence type="ECO:0000256" key="5">
    <source>
        <dbReference type="ARBA" id="ARBA00022741"/>
    </source>
</evidence>
<name>A0AA88GTX7_NAELO</name>
<proteinExistence type="inferred from homology"/>
<evidence type="ECO:0000256" key="2">
    <source>
        <dbReference type="ARBA" id="ARBA00020953"/>
    </source>
</evidence>
<accession>A0AA88GTX7</accession>
<evidence type="ECO:0000256" key="4">
    <source>
        <dbReference type="ARBA" id="ARBA00022737"/>
    </source>
</evidence>
<dbReference type="InterPro" id="IPR015946">
    <property type="entry name" value="KH_dom-like_a/b"/>
</dbReference>
<dbReference type="GeneID" id="68092723"/>
<evidence type="ECO:0000259" key="9">
    <source>
        <dbReference type="Pfam" id="PF01926"/>
    </source>
</evidence>
<keyword evidence="6" id="KW-0342">GTP-binding</keyword>
<dbReference type="NCBIfam" id="TIGR00231">
    <property type="entry name" value="small_GTP"/>
    <property type="match status" value="2"/>
</dbReference>
<evidence type="ECO:0000313" key="11">
    <source>
        <dbReference type="EMBL" id="KAG2388822.1"/>
    </source>
</evidence>
<evidence type="ECO:0000256" key="3">
    <source>
        <dbReference type="ARBA" id="ARBA00022517"/>
    </source>
</evidence>
<dbReference type="RefSeq" id="XP_044552814.1">
    <property type="nucleotide sequence ID" value="XM_044692046.1"/>
</dbReference>
<dbReference type="InterPro" id="IPR006073">
    <property type="entry name" value="GTP-bd"/>
</dbReference>
<dbReference type="Proteomes" id="UP000816034">
    <property type="component" value="Unassembled WGS sequence"/>
</dbReference>
<gene>
    <name evidence="11" type="ORF">C9374_000261</name>
</gene>
<dbReference type="InterPro" id="IPR016484">
    <property type="entry name" value="GTPase_Der"/>
</dbReference>
<comment type="similarity">
    <text evidence="1">Belongs to the TRAFAC class TrmE-Era-EngA-EngB-Septin-like GTPase superfamily. EngA (Der) GTPase family.</text>
</comment>
<evidence type="ECO:0000259" key="10">
    <source>
        <dbReference type="Pfam" id="PF14714"/>
    </source>
</evidence>
<feature type="domain" description="G" evidence="9">
    <location>
        <begin position="27"/>
        <end position="159"/>
    </location>
</feature>
<dbReference type="InterPro" id="IPR032859">
    <property type="entry name" value="KH_dom-like"/>
</dbReference>
<keyword evidence="12" id="KW-1185">Reference proteome</keyword>
<dbReference type="InterPro" id="IPR005225">
    <property type="entry name" value="Small_GTP-bd"/>
</dbReference>
<dbReference type="SUPFAM" id="SSF52540">
    <property type="entry name" value="P-loop containing nucleoside triphosphate hydrolases"/>
    <property type="match status" value="2"/>
</dbReference>
<evidence type="ECO:0000256" key="1">
    <source>
        <dbReference type="ARBA" id="ARBA00008279"/>
    </source>
</evidence>
<feature type="compositionally biased region" description="Low complexity" evidence="8">
    <location>
        <begin position="348"/>
        <end position="359"/>
    </location>
</feature>
<feature type="domain" description="G" evidence="9">
    <location>
        <begin position="394"/>
        <end position="521"/>
    </location>
</feature>
<keyword evidence="3" id="KW-0690">Ribosome biogenesis</keyword>
<reference evidence="11 12" key="1">
    <citation type="journal article" date="2018" name="BMC Genomics">
        <title>The genome of Naegleria lovaniensis, the basis for a comparative approach to unravel pathogenicity factors of the human pathogenic amoeba N. fowleri.</title>
        <authorList>
            <person name="Liechti N."/>
            <person name="Schurch N."/>
            <person name="Bruggmann R."/>
            <person name="Wittwer M."/>
        </authorList>
    </citation>
    <scope>NUCLEOTIDE SEQUENCE [LARGE SCALE GENOMIC DNA]</scope>
    <source>
        <strain evidence="11 12">ATCC 30569</strain>
    </source>
</reference>
<organism evidence="11 12">
    <name type="scientific">Naegleria lovaniensis</name>
    <name type="common">Amoeba</name>
    <dbReference type="NCBI Taxonomy" id="51637"/>
    <lineage>
        <taxon>Eukaryota</taxon>
        <taxon>Discoba</taxon>
        <taxon>Heterolobosea</taxon>
        <taxon>Tetramitia</taxon>
        <taxon>Eutetramitia</taxon>
        <taxon>Vahlkampfiidae</taxon>
        <taxon>Naegleria</taxon>
    </lineage>
</organism>
<dbReference type="Gene3D" id="3.30.300.20">
    <property type="match status" value="1"/>
</dbReference>
<keyword evidence="5" id="KW-0547">Nucleotide-binding</keyword>
<protein>
    <recommendedName>
        <fullName evidence="2">GTPase Der</fullName>
    </recommendedName>
    <alternativeName>
        <fullName evidence="7">GTP-binding protein EngA</fullName>
    </alternativeName>
</protein>
<dbReference type="EMBL" id="PYSW02000009">
    <property type="protein sequence ID" value="KAG2388822.1"/>
    <property type="molecule type" value="Genomic_DNA"/>
</dbReference>
<feature type="domain" description="GTPase Der C-terminal KH-domain-like" evidence="10">
    <location>
        <begin position="579"/>
        <end position="654"/>
    </location>
</feature>
<evidence type="ECO:0000256" key="8">
    <source>
        <dbReference type="SAM" id="MobiDB-lite"/>
    </source>
</evidence>
<evidence type="ECO:0000313" key="12">
    <source>
        <dbReference type="Proteomes" id="UP000816034"/>
    </source>
</evidence>
<dbReference type="AlphaFoldDB" id="A0AA88GTX7"/>
<sequence length="668" mass="75333">MSSTKTEAATAFVGKVLKLVRSKQNLRVAIIGRENVGKSTLFNSLLGRQHSIVHNSPGVTRDCQEAKTVIRLKYPMNISQVVFDKKENKRLIKKISCTFIDTPGANYMDSIIQQTQDTIASSHVALLVTDCKDGLQKWDYHVANYLEMKGIPALHILNKCDGPLTRGDGEELDKVISENTIASLGKPIPVSSEMKIGMDHIISYVQAFHFLTDSMSSTALEQTRQELYDSVIEKFNTLPLRESYGSPIFDHDGILCESEMDTMEQDNEARYFQPFRGEYEKLPYMRHATGIERIQPSSSYLESPPKLWKERARHHEDSMDLTPQNYRNILENGVASTQASITRAQQKTSSMVATTASSSQQLANEDEDFEQPEDIEEEPMVNSSGLAEDNIMRLAIIGRPNVGKSTLLNHIIGEERTRTSSTPGTTRDTIEIEAINEKTGQHYIICDTAGIRKKKYTETDRIEKMSLQDTYRTIKYANVCCLVVDPTQNAATSSYGLTQQDLDIARMVEQEGRALVIACNKWDLVKQPYVVAQQVESQIESSLAQLQGISVVVCSAKSGKNLALLLKECEKAYQKWASKVPTNKLNAFIRQYLETKPIPASYPKIRYLSQVAIRPPTFCIHTQNKKFPPNFERQIVNAIREEFDLGGVPFRVIQKLGRRKDKNKTEDQ</sequence>
<evidence type="ECO:0000256" key="6">
    <source>
        <dbReference type="ARBA" id="ARBA00023134"/>
    </source>
</evidence>
<dbReference type="HAMAP" id="MF_00195">
    <property type="entry name" value="GTPase_Der"/>
    <property type="match status" value="1"/>
</dbReference>
<dbReference type="Pfam" id="PF01926">
    <property type="entry name" value="MMR_HSR1"/>
    <property type="match status" value="2"/>
</dbReference>
<dbReference type="PANTHER" id="PTHR43834">
    <property type="entry name" value="GTPASE DER"/>
    <property type="match status" value="1"/>
</dbReference>